<name>A0A0N8HK80_9GAMM</name>
<comment type="caution">
    <text evidence="2">The sequence shown here is derived from an EMBL/GenBank/DDBJ whole genome shotgun (WGS) entry which is preliminary data.</text>
</comment>
<dbReference type="AlphaFoldDB" id="A0A0N8HK80"/>
<keyword evidence="1" id="KW-0812">Transmembrane</keyword>
<dbReference type="PATRIC" id="fig|570156.3.peg.3878"/>
<dbReference type="EMBL" id="LJTC01000008">
    <property type="protein sequence ID" value="KPM83136.1"/>
    <property type="molecule type" value="Genomic_DNA"/>
</dbReference>
<accession>A0A0N8HK80</accession>
<organism evidence="2 3">
    <name type="scientific">Pseudoalteromonas lipolytica</name>
    <dbReference type="NCBI Taxonomy" id="570156"/>
    <lineage>
        <taxon>Bacteria</taxon>
        <taxon>Pseudomonadati</taxon>
        <taxon>Pseudomonadota</taxon>
        <taxon>Gammaproteobacteria</taxon>
        <taxon>Alteromonadales</taxon>
        <taxon>Pseudoalteromonadaceae</taxon>
        <taxon>Pseudoalteromonas</taxon>
    </lineage>
</organism>
<feature type="transmembrane region" description="Helical" evidence="1">
    <location>
        <begin position="6"/>
        <end position="25"/>
    </location>
</feature>
<reference evidence="2 3" key="1">
    <citation type="submission" date="2015-09" db="EMBL/GenBank/DDBJ databases">
        <title>Draft Genome Sequence of Pseudoalteromonas lipolytica UCD-48B.</title>
        <authorList>
            <person name="Krusor M."/>
            <person name="Coil D.A."/>
            <person name="Lang J.M."/>
            <person name="Eisen J.A."/>
            <person name="Alexiev A."/>
        </authorList>
    </citation>
    <scope>NUCLEOTIDE SEQUENCE [LARGE SCALE GENOMIC DNA]</scope>
    <source>
        <strain evidence="2 3">UCD-48B</strain>
    </source>
</reference>
<dbReference type="STRING" id="570156.AOG27_13865"/>
<evidence type="ECO:0000313" key="2">
    <source>
        <dbReference type="EMBL" id="KPM83136.1"/>
    </source>
</evidence>
<evidence type="ECO:0000256" key="1">
    <source>
        <dbReference type="SAM" id="Phobius"/>
    </source>
</evidence>
<protein>
    <submittedName>
        <fullName evidence="2">Uncharacterized protein</fullName>
    </submittedName>
</protein>
<proteinExistence type="predicted"/>
<evidence type="ECO:0000313" key="3">
    <source>
        <dbReference type="Proteomes" id="UP000050378"/>
    </source>
</evidence>
<gene>
    <name evidence="2" type="ORF">AOG27_13865</name>
</gene>
<dbReference type="Proteomes" id="UP000050378">
    <property type="component" value="Unassembled WGS sequence"/>
</dbReference>
<keyword evidence="1" id="KW-1133">Transmembrane helix</keyword>
<keyword evidence="1" id="KW-0472">Membrane</keyword>
<sequence>MEEKWIYLKSILNLQLFFILTFSLLHKRYKGVNRNLSLEVQVTLSFSYYTANKFLEHKGKK</sequence>